<dbReference type="Proteomes" id="UP000234323">
    <property type="component" value="Unassembled WGS sequence"/>
</dbReference>
<evidence type="ECO:0000313" key="3">
    <source>
        <dbReference type="Proteomes" id="UP000234323"/>
    </source>
</evidence>
<dbReference type="InterPro" id="IPR013761">
    <property type="entry name" value="SAM/pointed_sf"/>
</dbReference>
<dbReference type="Pfam" id="PF00536">
    <property type="entry name" value="SAM_1"/>
    <property type="match status" value="1"/>
</dbReference>
<evidence type="ECO:0000259" key="1">
    <source>
        <dbReference type="PROSITE" id="PS50105"/>
    </source>
</evidence>
<dbReference type="SUPFAM" id="SSF47769">
    <property type="entry name" value="SAM/Pointed domain"/>
    <property type="match status" value="1"/>
</dbReference>
<dbReference type="VEuPathDB" id="FungiDB:FUN_019429"/>
<name>A0A2I1HBY7_9GLOM</name>
<feature type="domain" description="SAM" evidence="1">
    <location>
        <begin position="396"/>
        <end position="465"/>
    </location>
</feature>
<gene>
    <name evidence="2" type="ORF">RhiirA4_428229</name>
</gene>
<dbReference type="PROSITE" id="PS50105">
    <property type="entry name" value="SAM_DOMAIN"/>
    <property type="match status" value="1"/>
</dbReference>
<keyword evidence="3" id="KW-1185">Reference proteome</keyword>
<protein>
    <recommendedName>
        <fullName evidence="1">SAM domain-containing protein</fullName>
    </recommendedName>
</protein>
<reference evidence="2 3" key="1">
    <citation type="submission" date="2015-10" db="EMBL/GenBank/DDBJ databases">
        <title>Genome analyses suggest a sexual origin of heterokaryosis in a supposedly ancient asexual fungus.</title>
        <authorList>
            <person name="Ropars J."/>
            <person name="Sedzielewska K."/>
            <person name="Noel J."/>
            <person name="Charron P."/>
            <person name="Farinelli L."/>
            <person name="Marton T."/>
            <person name="Kruger M."/>
            <person name="Pelin A."/>
            <person name="Brachmann A."/>
            <person name="Corradi N."/>
        </authorList>
    </citation>
    <scope>NUCLEOTIDE SEQUENCE [LARGE SCALE GENOMIC DNA]</scope>
    <source>
        <strain evidence="2 3">A4</strain>
    </source>
</reference>
<dbReference type="InterPro" id="IPR001660">
    <property type="entry name" value="SAM"/>
</dbReference>
<dbReference type="Gene3D" id="1.10.150.50">
    <property type="entry name" value="Transcription Factor, Ets-1"/>
    <property type="match status" value="1"/>
</dbReference>
<dbReference type="AlphaFoldDB" id="A0A2I1HBY7"/>
<comment type="caution">
    <text evidence="2">The sequence shown here is derived from an EMBL/GenBank/DDBJ whole genome shotgun (WGS) entry which is preliminary data.</text>
</comment>
<sequence length="465" mass="52860">MVQYEIGTCYGCRKCMYCGCNLSEKECKCNRKVKPKKSNRTSQVPHSFGRTFDNNLASNKKTFIQKQNALYSYNIDLNKKFSFTFCSTCNSSFQRLSKTKNTAPSSQETISSSQNENIITIDDDFTSSDFSFHTEKSIDFQDENNKKNEDSLKEISFTFIVKKADGKLLPGKWLTLDVLTFEKFVIQIQRYVGSMVGIDDIDQTEYSLAFKPAKSNGEDLELSESKDFEKFLNEYEKLFKSKKEIIVIAKMKAMKQKLNKKKKRKQIEVSGLSPHQKAIGKLVMELREQWHCSQDNLPCYVAPGIHLKLTAKLLATWAECIMEGTATIEIAPTYPEFSAQHATKKNSHSSATLMSSQVFPTYPVQYIPSLPPQYCVISRESLAPVSNLNELSQSQLPVPSIKEFLEKVDKDEGSNGEFTQFIDAFNEQKISVKHIKDLKDDEFQILGVTAIGWRKTIQAAAKQYG</sequence>
<dbReference type="VEuPathDB" id="FungiDB:RhiirA1_469104"/>
<proteinExistence type="predicted"/>
<accession>A0A2I1HBY7</accession>
<dbReference type="EMBL" id="LLXI01002173">
    <property type="protein sequence ID" value="PKY56411.1"/>
    <property type="molecule type" value="Genomic_DNA"/>
</dbReference>
<dbReference type="VEuPathDB" id="FungiDB:RhiirFUN_006941"/>
<evidence type="ECO:0000313" key="2">
    <source>
        <dbReference type="EMBL" id="PKY56411.1"/>
    </source>
</evidence>
<organism evidence="2 3">
    <name type="scientific">Rhizophagus irregularis</name>
    <dbReference type="NCBI Taxonomy" id="588596"/>
    <lineage>
        <taxon>Eukaryota</taxon>
        <taxon>Fungi</taxon>
        <taxon>Fungi incertae sedis</taxon>
        <taxon>Mucoromycota</taxon>
        <taxon>Glomeromycotina</taxon>
        <taxon>Glomeromycetes</taxon>
        <taxon>Glomerales</taxon>
        <taxon>Glomeraceae</taxon>
        <taxon>Rhizophagus</taxon>
    </lineage>
</organism>